<keyword evidence="1" id="KW-0472">Membrane</keyword>
<evidence type="ECO:0000313" key="2">
    <source>
        <dbReference type="EMBL" id="MBH0230776.1"/>
    </source>
</evidence>
<comment type="caution">
    <text evidence="2">The sequence shown here is derived from an EMBL/GenBank/DDBJ whole genome shotgun (WGS) entry which is preliminary data.</text>
</comment>
<dbReference type="Proteomes" id="UP000614490">
    <property type="component" value="Unassembled WGS sequence"/>
</dbReference>
<proteinExistence type="predicted"/>
<dbReference type="AlphaFoldDB" id="A0A931MVT9"/>
<feature type="transmembrane region" description="Helical" evidence="1">
    <location>
        <begin position="23"/>
        <end position="47"/>
    </location>
</feature>
<sequence>MFFYFLLGIGILGFIPIYMAEDIHSFIFIMAAGTISGLSLVSFSNLFKKIGKVFEEKMDCR</sequence>
<keyword evidence="3" id="KW-1185">Reference proteome</keyword>
<gene>
    <name evidence="2" type="ORF">H0267_11170</name>
</gene>
<name>A0A931MVT9_9BACI</name>
<organism evidence="2 3">
    <name type="scientific">Halobacillus yeomjeoni</name>
    <dbReference type="NCBI Taxonomy" id="311194"/>
    <lineage>
        <taxon>Bacteria</taxon>
        <taxon>Bacillati</taxon>
        <taxon>Bacillota</taxon>
        <taxon>Bacilli</taxon>
        <taxon>Bacillales</taxon>
        <taxon>Bacillaceae</taxon>
        <taxon>Halobacillus</taxon>
    </lineage>
</organism>
<reference evidence="2 3" key="1">
    <citation type="journal article" date="2005" name="Int. J. Syst. Evol. Microbiol.">
        <title>Halobacillus yeomjeoni sp. nov., isolated from a marine solar saltern in Korea.</title>
        <authorList>
            <person name="Yoon J.H."/>
            <person name="Kang S.J."/>
            <person name="Lee C.H."/>
            <person name="Oh H.W."/>
            <person name="Oh T.K."/>
        </authorList>
    </citation>
    <scope>NUCLEOTIDE SEQUENCE [LARGE SCALE GENOMIC DNA]</scope>
    <source>
        <strain evidence="2 3">KCTC 3957</strain>
    </source>
</reference>
<protein>
    <submittedName>
        <fullName evidence="2">Uncharacterized protein</fullName>
    </submittedName>
</protein>
<evidence type="ECO:0000256" key="1">
    <source>
        <dbReference type="SAM" id="Phobius"/>
    </source>
</evidence>
<dbReference type="RefSeq" id="WP_197317388.1">
    <property type="nucleotide sequence ID" value="NZ_JADZSC010000002.1"/>
</dbReference>
<keyword evidence="1" id="KW-0812">Transmembrane</keyword>
<accession>A0A931MVT9</accession>
<dbReference type="EMBL" id="JADZSC010000002">
    <property type="protein sequence ID" value="MBH0230776.1"/>
    <property type="molecule type" value="Genomic_DNA"/>
</dbReference>
<evidence type="ECO:0000313" key="3">
    <source>
        <dbReference type="Proteomes" id="UP000614490"/>
    </source>
</evidence>
<keyword evidence="1" id="KW-1133">Transmembrane helix</keyword>